<dbReference type="GO" id="GO:0005886">
    <property type="term" value="C:plasma membrane"/>
    <property type="evidence" value="ECO:0007669"/>
    <property type="project" value="TreeGrafter"/>
</dbReference>
<keyword evidence="4" id="KW-0547">Nucleotide-binding</keyword>
<keyword evidence="9" id="KW-1185">Reference proteome</keyword>
<proteinExistence type="predicted"/>
<dbReference type="GO" id="GO:0043709">
    <property type="term" value="P:cell adhesion involved in single-species biofilm formation"/>
    <property type="evidence" value="ECO:0007669"/>
    <property type="project" value="TreeGrafter"/>
</dbReference>
<sequence length="374" mass="41663">MTTKKPCAAFDFRLAEMRAIAIKTSMTWFLWVNILFSLFLLGRRYFSTVDTLTAPLNPAGLLETMMVIDLTLSAGVLFILRMAPLQNASWLRNLAKGVVVGISLCWSVCFYVLIASGDMRLIFPFAALLLFTALISLYFDPKVLLSFIAPVWLTILVTSLFYPSNLTVLNALLWILLAGMIESGRRILNSWFILALRREQENADLIQQLGQLASKDPLTGIANRRTFETRMDQEIISHQREGTEFGLIMLDVDHFKLYNDYYGHQGGDRCLMMIARVLESVTQDNHGVVGRFGGEEFIVLLPDPGQLQSTAAAIASTLQSQAQAHALSPVNPLVTVSQGLAIWEVGQTAQSVIARADKALYSAKQQGRNRWVQA</sequence>
<dbReference type="AlphaFoldDB" id="A0AAW8H5S2"/>
<comment type="cofactor">
    <cofactor evidence="1">
        <name>Mg(2+)</name>
        <dbReference type="ChEBI" id="CHEBI:18420"/>
    </cofactor>
</comment>
<evidence type="ECO:0000259" key="7">
    <source>
        <dbReference type="PROSITE" id="PS50887"/>
    </source>
</evidence>
<evidence type="ECO:0000256" key="5">
    <source>
        <dbReference type="ARBA" id="ARBA00034247"/>
    </source>
</evidence>
<dbReference type="InterPro" id="IPR050469">
    <property type="entry name" value="Diguanylate_Cyclase"/>
</dbReference>
<dbReference type="PANTHER" id="PTHR45138:SF9">
    <property type="entry name" value="DIGUANYLATE CYCLASE DGCM-RELATED"/>
    <property type="match status" value="1"/>
</dbReference>
<comment type="pathway">
    <text evidence="2">Purine metabolism; 3',5'-cyclic di-GMP biosynthesis.</text>
</comment>
<name>A0AAW8H5S2_9ENTR</name>
<dbReference type="GO" id="GO:1902201">
    <property type="term" value="P:negative regulation of bacterial-type flagellum-dependent cell motility"/>
    <property type="evidence" value="ECO:0007669"/>
    <property type="project" value="TreeGrafter"/>
</dbReference>
<dbReference type="GO" id="GO:0005525">
    <property type="term" value="F:GTP binding"/>
    <property type="evidence" value="ECO:0007669"/>
    <property type="project" value="UniProtKB-KW"/>
</dbReference>
<gene>
    <name evidence="8" type="ORF">RBJ67_09205</name>
</gene>
<dbReference type="InterPro" id="IPR043128">
    <property type="entry name" value="Rev_trsase/Diguanyl_cyclase"/>
</dbReference>
<dbReference type="EC" id="2.7.7.65" evidence="3"/>
<keyword evidence="6" id="KW-0472">Membrane</keyword>
<keyword evidence="4" id="KW-0342">GTP-binding</keyword>
<dbReference type="EMBL" id="JAVDKS010000003">
    <property type="protein sequence ID" value="MDQ2256322.1"/>
    <property type="molecule type" value="Genomic_DNA"/>
</dbReference>
<dbReference type="InterPro" id="IPR000160">
    <property type="entry name" value="GGDEF_dom"/>
</dbReference>
<protein>
    <recommendedName>
        <fullName evidence="3">diguanylate cyclase</fullName>
        <ecNumber evidence="3">2.7.7.65</ecNumber>
    </recommendedName>
</protein>
<dbReference type="Gene3D" id="3.30.70.270">
    <property type="match status" value="1"/>
</dbReference>
<dbReference type="NCBIfam" id="TIGR00254">
    <property type="entry name" value="GGDEF"/>
    <property type="match status" value="1"/>
</dbReference>
<dbReference type="Pfam" id="PF00990">
    <property type="entry name" value="GGDEF"/>
    <property type="match status" value="1"/>
</dbReference>
<keyword evidence="6" id="KW-1133">Transmembrane helix</keyword>
<dbReference type="PROSITE" id="PS50887">
    <property type="entry name" value="GGDEF"/>
    <property type="match status" value="1"/>
</dbReference>
<dbReference type="InterPro" id="IPR029787">
    <property type="entry name" value="Nucleotide_cyclase"/>
</dbReference>
<evidence type="ECO:0000313" key="8">
    <source>
        <dbReference type="EMBL" id="MDQ2256322.1"/>
    </source>
</evidence>
<organism evidence="8 9">
    <name type="scientific">Enterobacter soli</name>
    <dbReference type="NCBI Taxonomy" id="885040"/>
    <lineage>
        <taxon>Bacteria</taxon>
        <taxon>Pseudomonadati</taxon>
        <taxon>Pseudomonadota</taxon>
        <taxon>Gammaproteobacteria</taxon>
        <taxon>Enterobacterales</taxon>
        <taxon>Enterobacteriaceae</taxon>
        <taxon>Enterobacter</taxon>
    </lineage>
</organism>
<dbReference type="Pfam" id="PF17178">
    <property type="entry name" value="MASE5"/>
    <property type="match status" value="1"/>
</dbReference>
<keyword evidence="6" id="KW-0812">Transmembrane</keyword>
<accession>A0AAW8H5S2</accession>
<dbReference type="Proteomes" id="UP001225042">
    <property type="component" value="Unassembled WGS sequence"/>
</dbReference>
<feature type="transmembrane region" description="Helical" evidence="6">
    <location>
        <begin position="20"/>
        <end position="41"/>
    </location>
</feature>
<feature type="transmembrane region" description="Helical" evidence="6">
    <location>
        <begin position="61"/>
        <end position="82"/>
    </location>
</feature>
<reference evidence="8 9" key="1">
    <citation type="submission" date="2023-08" db="EMBL/GenBank/DDBJ databases">
        <authorList>
            <person name="Dale J."/>
        </authorList>
    </citation>
    <scope>NUCLEOTIDE SEQUENCE [LARGE SCALE GENOMIC DNA]</scope>
    <source>
        <strain evidence="8 9">2023EL-00788</strain>
    </source>
</reference>
<feature type="transmembrane region" description="Helical" evidence="6">
    <location>
        <begin position="144"/>
        <end position="162"/>
    </location>
</feature>
<comment type="caution">
    <text evidence="8">The sequence shown here is derived from an EMBL/GenBank/DDBJ whole genome shotgun (WGS) entry which is preliminary data.</text>
</comment>
<dbReference type="InterPro" id="IPR033444">
    <property type="entry name" value="MASE5"/>
</dbReference>
<dbReference type="SMART" id="SM00267">
    <property type="entry name" value="GGDEF"/>
    <property type="match status" value="1"/>
</dbReference>
<dbReference type="SUPFAM" id="SSF55073">
    <property type="entry name" value="Nucleotide cyclase"/>
    <property type="match status" value="1"/>
</dbReference>
<feature type="transmembrane region" description="Helical" evidence="6">
    <location>
        <begin position="121"/>
        <end position="139"/>
    </location>
</feature>
<dbReference type="RefSeq" id="WP_306684327.1">
    <property type="nucleotide sequence ID" value="NZ_JAVDKR010000012.1"/>
</dbReference>
<feature type="transmembrane region" description="Helical" evidence="6">
    <location>
        <begin position="94"/>
        <end position="115"/>
    </location>
</feature>
<feature type="domain" description="GGDEF" evidence="7">
    <location>
        <begin position="243"/>
        <end position="374"/>
    </location>
</feature>
<dbReference type="GO" id="GO:0052621">
    <property type="term" value="F:diguanylate cyclase activity"/>
    <property type="evidence" value="ECO:0007669"/>
    <property type="project" value="UniProtKB-EC"/>
</dbReference>
<feature type="transmembrane region" description="Helical" evidence="6">
    <location>
        <begin position="168"/>
        <end position="188"/>
    </location>
</feature>
<comment type="catalytic activity">
    <reaction evidence="5">
        <text>2 GTP = 3',3'-c-di-GMP + 2 diphosphate</text>
        <dbReference type="Rhea" id="RHEA:24898"/>
        <dbReference type="ChEBI" id="CHEBI:33019"/>
        <dbReference type="ChEBI" id="CHEBI:37565"/>
        <dbReference type="ChEBI" id="CHEBI:58805"/>
        <dbReference type="EC" id="2.7.7.65"/>
    </reaction>
</comment>
<dbReference type="FunFam" id="3.30.70.270:FF:000001">
    <property type="entry name" value="Diguanylate cyclase domain protein"/>
    <property type="match status" value="1"/>
</dbReference>
<evidence type="ECO:0000256" key="6">
    <source>
        <dbReference type="SAM" id="Phobius"/>
    </source>
</evidence>
<dbReference type="CDD" id="cd01949">
    <property type="entry name" value="GGDEF"/>
    <property type="match status" value="1"/>
</dbReference>
<evidence type="ECO:0000313" key="9">
    <source>
        <dbReference type="Proteomes" id="UP001225042"/>
    </source>
</evidence>
<evidence type="ECO:0000256" key="2">
    <source>
        <dbReference type="ARBA" id="ARBA00004665"/>
    </source>
</evidence>
<evidence type="ECO:0000256" key="3">
    <source>
        <dbReference type="ARBA" id="ARBA00012528"/>
    </source>
</evidence>
<dbReference type="PANTHER" id="PTHR45138">
    <property type="entry name" value="REGULATORY COMPONENTS OF SENSORY TRANSDUCTION SYSTEM"/>
    <property type="match status" value="1"/>
</dbReference>
<evidence type="ECO:0000256" key="1">
    <source>
        <dbReference type="ARBA" id="ARBA00001946"/>
    </source>
</evidence>
<evidence type="ECO:0000256" key="4">
    <source>
        <dbReference type="ARBA" id="ARBA00023134"/>
    </source>
</evidence>